<evidence type="ECO:0000313" key="3">
    <source>
        <dbReference type="Proteomes" id="UP000231466"/>
    </source>
</evidence>
<name>A0A2H0VIJ6_9BACT</name>
<sequence>MLDKGSTKKIRSKVADDNRGGFPERKMYQGNWTCSGCGGEIKELPFEPDPNRMDQLTCRDCYRKKRDQYRK</sequence>
<proteinExistence type="predicted"/>
<comment type="caution">
    <text evidence="2">The sequence shown here is derived from an EMBL/GenBank/DDBJ whole genome shotgun (WGS) entry which is preliminary data.</text>
</comment>
<accession>A0A2H0VIJ6</accession>
<feature type="region of interest" description="Disordered" evidence="1">
    <location>
        <begin position="1"/>
        <end position="22"/>
    </location>
</feature>
<reference evidence="3" key="1">
    <citation type="submission" date="2017-09" db="EMBL/GenBank/DDBJ databases">
        <title>Depth-based differentiation of microbial function through sediment-hosted aquifers and enrichment of novel symbionts in the deep terrestrial subsurface.</title>
        <authorList>
            <person name="Probst A.J."/>
            <person name="Ladd B."/>
            <person name="Jarett J.K."/>
            <person name="Geller-Mcgrath D.E."/>
            <person name="Sieber C.M.K."/>
            <person name="Emerson J.B."/>
            <person name="Anantharaman K."/>
            <person name="Thomas B.C."/>
            <person name="Malmstrom R."/>
            <person name="Stieglmeier M."/>
            <person name="Klingl A."/>
            <person name="Woyke T."/>
            <person name="Ryan C.M."/>
            <person name="Banfield J.F."/>
        </authorList>
    </citation>
    <scope>NUCLEOTIDE SEQUENCE [LARGE SCALE GENOMIC DNA]</scope>
</reference>
<protein>
    <submittedName>
        <fullName evidence="2">Uncharacterized protein</fullName>
    </submittedName>
</protein>
<evidence type="ECO:0000313" key="2">
    <source>
        <dbReference type="EMBL" id="PIR98179.1"/>
    </source>
</evidence>
<dbReference type="Proteomes" id="UP000231466">
    <property type="component" value="Unassembled WGS sequence"/>
</dbReference>
<gene>
    <name evidence="2" type="ORF">COT89_00490</name>
</gene>
<organism evidence="2 3">
    <name type="scientific">Candidatus Colwellbacteria bacterium CG10_big_fil_rev_8_21_14_0_10_42_22</name>
    <dbReference type="NCBI Taxonomy" id="1974540"/>
    <lineage>
        <taxon>Bacteria</taxon>
        <taxon>Candidatus Colwelliibacteriota</taxon>
    </lineage>
</organism>
<evidence type="ECO:0000256" key="1">
    <source>
        <dbReference type="SAM" id="MobiDB-lite"/>
    </source>
</evidence>
<dbReference type="AlphaFoldDB" id="A0A2H0VIJ6"/>
<dbReference type="EMBL" id="PFAH01000002">
    <property type="protein sequence ID" value="PIR98179.1"/>
    <property type="molecule type" value="Genomic_DNA"/>
</dbReference>
<feature type="compositionally biased region" description="Basic and acidic residues" evidence="1">
    <location>
        <begin position="13"/>
        <end position="22"/>
    </location>
</feature>